<evidence type="ECO:0000256" key="4">
    <source>
        <dbReference type="ARBA" id="ARBA00022989"/>
    </source>
</evidence>
<comment type="similarity">
    <text evidence="2">Belongs to the CD225/Dispanin family.</text>
</comment>
<name>A0A8C6W9K2_NANGA</name>
<reference evidence="7" key="1">
    <citation type="submission" date="2025-08" db="UniProtKB">
        <authorList>
            <consortium name="Ensembl"/>
        </authorList>
    </citation>
    <scope>IDENTIFICATION</scope>
</reference>
<dbReference type="PANTHER" id="PTHR14768:SF5">
    <property type="entry name" value="TRANSMEMBRANE PROTEIN PMIS2"/>
    <property type="match status" value="1"/>
</dbReference>
<feature type="transmembrane region" description="Helical" evidence="6">
    <location>
        <begin position="31"/>
        <end position="52"/>
    </location>
</feature>
<dbReference type="OMA" id="ANKKSQW"/>
<dbReference type="Ensembl" id="ENSNGAT00000023557.1">
    <property type="protein sequence ID" value="ENSNGAP00000017918.1"/>
    <property type="gene ID" value="ENSNGAG00000018203.1"/>
</dbReference>
<dbReference type="Proteomes" id="UP000694381">
    <property type="component" value="Unassembled WGS sequence"/>
</dbReference>
<evidence type="ECO:0000256" key="5">
    <source>
        <dbReference type="ARBA" id="ARBA00023136"/>
    </source>
</evidence>
<dbReference type="GeneTree" id="ENSGT00950000183147"/>
<accession>A0A8C6W9K2</accession>
<feature type="transmembrane region" description="Helical" evidence="6">
    <location>
        <begin position="76"/>
        <end position="96"/>
    </location>
</feature>
<keyword evidence="4 6" id="KW-1133">Transmembrane helix</keyword>
<sequence length="97" mass="10984">MALSPASGPKVRKPLGRPQTPEELAFYARNFFRLSVVAVVFFPPLGLAGLYFSKQTDEANQCSDWEDAYRNSNRTVWVDMFSILTGIGLIYLYVLFI</sequence>
<comment type="subcellular location">
    <subcellularLocation>
        <location evidence="1">Membrane</location>
    </subcellularLocation>
</comment>
<organism evidence="7 8">
    <name type="scientific">Nannospalax galili</name>
    <name type="common">Northern Israeli blind subterranean mole rat</name>
    <name type="synonym">Spalax galili</name>
    <dbReference type="NCBI Taxonomy" id="1026970"/>
    <lineage>
        <taxon>Eukaryota</taxon>
        <taxon>Metazoa</taxon>
        <taxon>Chordata</taxon>
        <taxon>Craniata</taxon>
        <taxon>Vertebrata</taxon>
        <taxon>Euteleostomi</taxon>
        <taxon>Mammalia</taxon>
        <taxon>Eutheria</taxon>
        <taxon>Euarchontoglires</taxon>
        <taxon>Glires</taxon>
        <taxon>Rodentia</taxon>
        <taxon>Myomorpha</taxon>
        <taxon>Muroidea</taxon>
        <taxon>Spalacidae</taxon>
        <taxon>Spalacinae</taxon>
        <taxon>Nannospalax</taxon>
    </lineage>
</organism>
<dbReference type="PANTHER" id="PTHR14768">
    <property type="entry name" value="UPF0338 PROTEIN"/>
    <property type="match status" value="1"/>
</dbReference>
<dbReference type="GO" id="GO:0007339">
    <property type="term" value="P:binding of sperm to zona pellucida"/>
    <property type="evidence" value="ECO:0007669"/>
    <property type="project" value="Ensembl"/>
</dbReference>
<keyword evidence="5 6" id="KW-0472">Membrane</keyword>
<reference evidence="7" key="2">
    <citation type="submission" date="2025-09" db="UniProtKB">
        <authorList>
            <consortium name="Ensembl"/>
        </authorList>
    </citation>
    <scope>IDENTIFICATION</scope>
</reference>
<evidence type="ECO:0000256" key="1">
    <source>
        <dbReference type="ARBA" id="ARBA00004370"/>
    </source>
</evidence>
<evidence type="ECO:0000256" key="6">
    <source>
        <dbReference type="SAM" id="Phobius"/>
    </source>
</evidence>
<evidence type="ECO:0000313" key="7">
    <source>
        <dbReference type="Ensembl" id="ENSNGAP00000017918.1"/>
    </source>
</evidence>
<evidence type="ECO:0000256" key="2">
    <source>
        <dbReference type="ARBA" id="ARBA00006843"/>
    </source>
</evidence>
<dbReference type="AlphaFoldDB" id="A0A8C6W9K2"/>
<evidence type="ECO:0000256" key="3">
    <source>
        <dbReference type="ARBA" id="ARBA00022692"/>
    </source>
</evidence>
<dbReference type="Pfam" id="PF04505">
    <property type="entry name" value="CD225"/>
    <property type="match status" value="1"/>
</dbReference>
<dbReference type="GO" id="GO:0016020">
    <property type="term" value="C:membrane"/>
    <property type="evidence" value="ECO:0007669"/>
    <property type="project" value="UniProtKB-SubCell"/>
</dbReference>
<evidence type="ECO:0000313" key="8">
    <source>
        <dbReference type="Proteomes" id="UP000694381"/>
    </source>
</evidence>
<dbReference type="InterPro" id="IPR007593">
    <property type="entry name" value="CD225/Dispanin_fam"/>
</dbReference>
<keyword evidence="3 6" id="KW-0812">Transmembrane</keyword>
<keyword evidence="8" id="KW-1185">Reference proteome</keyword>
<proteinExistence type="inferred from homology"/>
<protein>
    <submittedName>
        <fullName evidence="7">PMIS2 transmembrane protein</fullName>
    </submittedName>
</protein>